<keyword evidence="2" id="KW-1185">Reference proteome</keyword>
<organism evidence="1 2">
    <name type="scientific">Serinibacter arcticus</name>
    <dbReference type="NCBI Taxonomy" id="1655435"/>
    <lineage>
        <taxon>Bacteria</taxon>
        <taxon>Bacillati</taxon>
        <taxon>Actinomycetota</taxon>
        <taxon>Actinomycetes</taxon>
        <taxon>Micrococcales</taxon>
        <taxon>Beutenbergiaceae</taxon>
        <taxon>Serinibacter</taxon>
    </lineage>
</organism>
<sequence>MPRRHVPAPPWSLGRQELPVTLRTVPGAAGTEALTPESPRDLLTDALVRAGYRSADVIGPIARIRASTQPHSFLVDDQLEPRVLRRFPGYGSRGT</sequence>
<dbReference type="Proteomes" id="UP000245166">
    <property type="component" value="Unassembled WGS sequence"/>
</dbReference>
<dbReference type="AlphaFoldDB" id="A0A2U1ZYZ9"/>
<dbReference type="RefSeq" id="WP_109230591.1">
    <property type="nucleotide sequence ID" value="NZ_PYHR01000002.1"/>
</dbReference>
<dbReference type="EMBL" id="PYHR01000002">
    <property type="protein sequence ID" value="PWD52209.1"/>
    <property type="molecule type" value="Genomic_DNA"/>
</dbReference>
<gene>
    <name evidence="1" type="ORF">C8046_17740</name>
</gene>
<proteinExistence type="predicted"/>
<reference evidence="1 2" key="1">
    <citation type="submission" date="2018-03" db="EMBL/GenBank/DDBJ databases">
        <title>Genome assembly of novel Miniimonas species PCH200.</title>
        <authorList>
            <person name="Thakur V."/>
            <person name="Kumar V."/>
            <person name="Singh D."/>
        </authorList>
    </citation>
    <scope>NUCLEOTIDE SEQUENCE [LARGE SCALE GENOMIC DNA]</scope>
    <source>
        <strain evidence="1 2">PCH200</strain>
    </source>
</reference>
<accession>A0A2U1ZYZ9</accession>
<evidence type="ECO:0000313" key="1">
    <source>
        <dbReference type="EMBL" id="PWD52209.1"/>
    </source>
</evidence>
<protein>
    <submittedName>
        <fullName evidence="1">Uncharacterized protein</fullName>
    </submittedName>
</protein>
<evidence type="ECO:0000313" key="2">
    <source>
        <dbReference type="Proteomes" id="UP000245166"/>
    </source>
</evidence>
<comment type="caution">
    <text evidence="1">The sequence shown here is derived from an EMBL/GenBank/DDBJ whole genome shotgun (WGS) entry which is preliminary data.</text>
</comment>
<name>A0A2U1ZYZ9_9MICO</name>